<protein>
    <submittedName>
        <fullName evidence="1">9139_t:CDS:1</fullName>
    </submittedName>
</protein>
<keyword evidence="2" id="KW-1185">Reference proteome</keyword>
<accession>A0ACA9N9J9</accession>
<dbReference type="Proteomes" id="UP000789366">
    <property type="component" value="Unassembled WGS sequence"/>
</dbReference>
<proteinExistence type="predicted"/>
<organism evidence="1 2">
    <name type="scientific">Cetraspora pellucida</name>
    <dbReference type="NCBI Taxonomy" id="1433469"/>
    <lineage>
        <taxon>Eukaryota</taxon>
        <taxon>Fungi</taxon>
        <taxon>Fungi incertae sedis</taxon>
        <taxon>Mucoromycota</taxon>
        <taxon>Glomeromycotina</taxon>
        <taxon>Glomeromycetes</taxon>
        <taxon>Diversisporales</taxon>
        <taxon>Gigasporaceae</taxon>
        <taxon>Cetraspora</taxon>
    </lineage>
</organism>
<evidence type="ECO:0000313" key="2">
    <source>
        <dbReference type="Proteomes" id="UP000789366"/>
    </source>
</evidence>
<gene>
    <name evidence="1" type="ORF">SPELUC_LOCUS8593</name>
</gene>
<sequence>MTKYEITEEKFKSLINWKQMIRNSKCKVGPRGGRHSGTSGHENCSSCPGNYYHGGECNYGGHHVLAEEVALINKNFDGVDKLQDRHNQLRLSANTNKEKFEEEKNKVLNDFQKVKDNCCNPTKLAFYATCIGVDEKQGLFQKHVEHLFQSFAKAIDRYINQVQNLSFHEVEEFQAKVKEIEKLQEANKDLMMEYKDPSTSSDRKTQILALIKQNKDKIKNIGQELDKHPARTLFDPDTEKILRSAKKELFEPSSKNPFEGLGNSKGSGQERRSRKKFFIFPTQRNIKGRWAGNSNDWLIMGITAFLNWQSNEFKAKKGQKDYQEQERENTRAERDKTELEKLKKDLEGFSGQGLYKIHDLDVESGYLGIKGGGLEEEVEGGDKDNYSGYLVRNNCILYGAPGTGKTEFARELSRILIERYGEVPTIPQTSNDPNDPNYGMSIDPKEREMAEKGIKKPRIPLVEIKGASLQSAGPTVGDLLPQEKLVKILQRFKEEFFQGDDEEGNTGIASKLPYVVFVEEADQARNTMTDKPKRNLEDFKNFLSSSSDKDGLNTSHISQAAQDRNSVIIIATNNYEEIDPAIKRRGRLEETNPETAKQKEVRIEKATKDIEDKEEKSRIRQEEADKKFTACEHDQNLENFNHPNQIQRYSYNDARSLRERINQLRQDLNEYGQEVINTLGRELREINNKLAEIHD</sequence>
<evidence type="ECO:0000313" key="1">
    <source>
        <dbReference type="EMBL" id="CAG8641714.1"/>
    </source>
</evidence>
<comment type="caution">
    <text evidence="1">The sequence shown here is derived from an EMBL/GenBank/DDBJ whole genome shotgun (WGS) entry which is preliminary data.</text>
</comment>
<name>A0ACA9N9J9_9GLOM</name>
<dbReference type="EMBL" id="CAJVPW010013094">
    <property type="protein sequence ID" value="CAG8641714.1"/>
    <property type="molecule type" value="Genomic_DNA"/>
</dbReference>
<reference evidence="1" key="1">
    <citation type="submission" date="2021-06" db="EMBL/GenBank/DDBJ databases">
        <authorList>
            <person name="Kallberg Y."/>
            <person name="Tangrot J."/>
            <person name="Rosling A."/>
        </authorList>
    </citation>
    <scope>NUCLEOTIDE SEQUENCE</scope>
    <source>
        <strain evidence="1">28 12/20/2015</strain>
    </source>
</reference>